<organism evidence="1">
    <name type="scientific">marine sediment metagenome</name>
    <dbReference type="NCBI Taxonomy" id="412755"/>
    <lineage>
        <taxon>unclassified sequences</taxon>
        <taxon>metagenomes</taxon>
        <taxon>ecological metagenomes</taxon>
    </lineage>
</organism>
<dbReference type="EMBL" id="BARS01001757">
    <property type="protein sequence ID" value="GAF75957.1"/>
    <property type="molecule type" value="Genomic_DNA"/>
</dbReference>
<protein>
    <submittedName>
        <fullName evidence="1">Uncharacterized protein</fullName>
    </submittedName>
</protein>
<sequence>NDIDYHLMNTSESLDRAFMAYLAKRKVMG</sequence>
<gene>
    <name evidence="1" type="ORF">S01H1_03257</name>
</gene>
<reference evidence="1" key="1">
    <citation type="journal article" date="2014" name="Front. Microbiol.">
        <title>High frequency of phylogenetically diverse reductive dehalogenase-homologous genes in deep subseafloor sedimentary metagenomes.</title>
        <authorList>
            <person name="Kawai M."/>
            <person name="Futagami T."/>
            <person name="Toyoda A."/>
            <person name="Takaki Y."/>
            <person name="Nishi S."/>
            <person name="Hori S."/>
            <person name="Arai W."/>
            <person name="Tsubouchi T."/>
            <person name="Morono Y."/>
            <person name="Uchiyama I."/>
            <person name="Ito T."/>
            <person name="Fujiyama A."/>
            <person name="Inagaki F."/>
            <person name="Takami H."/>
        </authorList>
    </citation>
    <scope>NUCLEOTIDE SEQUENCE</scope>
    <source>
        <strain evidence="1">Expedition CK06-06</strain>
    </source>
</reference>
<name>X0SJC1_9ZZZZ</name>
<accession>X0SJC1</accession>
<evidence type="ECO:0000313" key="1">
    <source>
        <dbReference type="EMBL" id="GAF75957.1"/>
    </source>
</evidence>
<comment type="caution">
    <text evidence="1">The sequence shown here is derived from an EMBL/GenBank/DDBJ whole genome shotgun (WGS) entry which is preliminary data.</text>
</comment>
<dbReference type="AlphaFoldDB" id="X0SJC1"/>
<proteinExistence type="predicted"/>
<feature type="non-terminal residue" evidence="1">
    <location>
        <position position="1"/>
    </location>
</feature>